<dbReference type="Proteomes" id="UP000283269">
    <property type="component" value="Unassembled WGS sequence"/>
</dbReference>
<organism evidence="2 3">
    <name type="scientific">Psilocybe cyanescens</name>
    <dbReference type="NCBI Taxonomy" id="93625"/>
    <lineage>
        <taxon>Eukaryota</taxon>
        <taxon>Fungi</taxon>
        <taxon>Dikarya</taxon>
        <taxon>Basidiomycota</taxon>
        <taxon>Agaricomycotina</taxon>
        <taxon>Agaricomycetes</taxon>
        <taxon>Agaricomycetidae</taxon>
        <taxon>Agaricales</taxon>
        <taxon>Agaricineae</taxon>
        <taxon>Strophariaceae</taxon>
        <taxon>Psilocybe</taxon>
    </lineage>
</organism>
<feature type="compositionally biased region" description="Pro residues" evidence="1">
    <location>
        <begin position="296"/>
        <end position="305"/>
    </location>
</feature>
<accession>A0A409WKX7</accession>
<name>A0A409WKX7_PSICY</name>
<reference evidence="2 3" key="1">
    <citation type="journal article" date="2018" name="Evol. Lett.">
        <title>Horizontal gene cluster transfer increased hallucinogenic mushroom diversity.</title>
        <authorList>
            <person name="Reynolds H.T."/>
            <person name="Vijayakumar V."/>
            <person name="Gluck-Thaler E."/>
            <person name="Korotkin H.B."/>
            <person name="Matheny P.B."/>
            <person name="Slot J.C."/>
        </authorList>
    </citation>
    <scope>NUCLEOTIDE SEQUENCE [LARGE SCALE GENOMIC DNA]</scope>
    <source>
        <strain evidence="2 3">2631</strain>
    </source>
</reference>
<evidence type="ECO:0000313" key="3">
    <source>
        <dbReference type="Proteomes" id="UP000283269"/>
    </source>
</evidence>
<evidence type="ECO:0000313" key="2">
    <source>
        <dbReference type="EMBL" id="PPQ79178.1"/>
    </source>
</evidence>
<comment type="caution">
    <text evidence="2">The sequence shown here is derived from an EMBL/GenBank/DDBJ whole genome shotgun (WGS) entry which is preliminary data.</text>
</comment>
<feature type="region of interest" description="Disordered" evidence="1">
    <location>
        <begin position="250"/>
        <end position="365"/>
    </location>
</feature>
<gene>
    <name evidence="2" type="ORF">CVT25_002802</name>
</gene>
<proteinExistence type="predicted"/>
<dbReference type="AlphaFoldDB" id="A0A409WKX7"/>
<evidence type="ECO:0000256" key="1">
    <source>
        <dbReference type="SAM" id="MobiDB-lite"/>
    </source>
</evidence>
<feature type="compositionally biased region" description="Gly residues" evidence="1">
    <location>
        <begin position="255"/>
        <end position="269"/>
    </location>
</feature>
<feature type="compositionally biased region" description="Pro residues" evidence="1">
    <location>
        <begin position="352"/>
        <end position="365"/>
    </location>
</feature>
<feature type="region of interest" description="Disordered" evidence="1">
    <location>
        <begin position="138"/>
        <end position="190"/>
    </location>
</feature>
<dbReference type="OrthoDB" id="2536866at2759"/>
<protein>
    <submittedName>
        <fullName evidence="2">Uncharacterized protein</fullName>
    </submittedName>
</protein>
<feature type="compositionally biased region" description="Low complexity" evidence="1">
    <location>
        <begin position="17"/>
        <end position="29"/>
    </location>
</feature>
<sequence>MILDDKIIMFPPPPPYLQSQSPPSPSSSSAHFSARPHATLTSLPSHILLQIIHHTFPPLTSPSHTPLPSPSHQYQQLYQDTKPERQRKTLFWLSTALRLVSRQLYTACMHVLRSTYLPSYSLLVRPPYTSDPFPLSLPTSASSTSSGATAPHESAAAAAPPAYSSSRSTASLTSLAHAQPQDTQSPLLTIHRETPVLDRFIALKVRQDVFADDTELHTDREDAFRDLFDVAQPRARLEDLVRVYGVREGVVSVPGTGGGGGAARQGQGQGREEREGQGRVYTNTSQNSSLVSLPSPKSPPPPPFSPSSSSHPTPVPAPAHTVKPRRSIFSFMKGAPSSPTAAAAAAAQNSRPLPPPPRQPQPHIQPMPFSALSVSFSPRRVGLVLNRSRTIAEVPRLGMGRNKEPLEALARALVGELRVALGG</sequence>
<feature type="compositionally biased region" description="Low complexity" evidence="1">
    <location>
        <begin position="138"/>
        <end position="178"/>
    </location>
</feature>
<feature type="region of interest" description="Disordered" evidence="1">
    <location>
        <begin position="13"/>
        <end position="35"/>
    </location>
</feature>
<dbReference type="EMBL" id="NHYD01003389">
    <property type="protein sequence ID" value="PPQ79178.1"/>
    <property type="molecule type" value="Genomic_DNA"/>
</dbReference>
<dbReference type="STRING" id="93625.A0A409WKX7"/>
<dbReference type="InParanoid" id="A0A409WKX7"/>
<keyword evidence="3" id="KW-1185">Reference proteome</keyword>